<accession>A6NX15</accession>
<keyword evidence="5" id="KW-1185">Reference proteome</keyword>
<protein>
    <submittedName>
        <fullName evidence="4">Beta-lactamase</fullName>
    </submittedName>
</protein>
<dbReference type="EMBL" id="AAXG02000019">
    <property type="protein sequence ID" value="EDM99364.1"/>
    <property type="molecule type" value="Genomic_DNA"/>
</dbReference>
<dbReference type="STRING" id="411467.BACCAP_02761"/>
<dbReference type="InterPro" id="IPR012338">
    <property type="entry name" value="Beta-lactam/transpept-like"/>
</dbReference>
<evidence type="ECO:0000313" key="4">
    <source>
        <dbReference type="EMBL" id="EDM99364.1"/>
    </source>
</evidence>
<dbReference type="SUPFAM" id="SSF56601">
    <property type="entry name" value="beta-lactamase/transpeptidase-like"/>
    <property type="match status" value="1"/>
</dbReference>
<evidence type="ECO:0000256" key="2">
    <source>
        <dbReference type="ARBA" id="ARBA00023136"/>
    </source>
</evidence>
<comment type="subcellular location">
    <subcellularLocation>
        <location evidence="1">Membrane</location>
    </subcellularLocation>
</comment>
<dbReference type="Pfam" id="PF00144">
    <property type="entry name" value="Beta-lactamase"/>
    <property type="match status" value="1"/>
</dbReference>
<dbReference type="InterPro" id="IPR050491">
    <property type="entry name" value="AmpC-like"/>
</dbReference>
<proteinExistence type="predicted"/>
<dbReference type="GO" id="GO:0016020">
    <property type="term" value="C:membrane"/>
    <property type="evidence" value="ECO:0007669"/>
    <property type="project" value="UniProtKB-SubCell"/>
</dbReference>
<dbReference type="Proteomes" id="UP000003639">
    <property type="component" value="Unassembled WGS sequence"/>
</dbReference>
<name>A6NX15_9FIRM</name>
<dbReference type="InterPro" id="IPR001466">
    <property type="entry name" value="Beta-lactam-related"/>
</dbReference>
<dbReference type="PANTHER" id="PTHR46825">
    <property type="entry name" value="D-ALANYL-D-ALANINE-CARBOXYPEPTIDASE/ENDOPEPTIDASE AMPH"/>
    <property type="match status" value="1"/>
</dbReference>
<dbReference type="Gene3D" id="3.40.710.10">
    <property type="entry name" value="DD-peptidase/beta-lactamase superfamily"/>
    <property type="match status" value="1"/>
</dbReference>
<evidence type="ECO:0000259" key="3">
    <source>
        <dbReference type="Pfam" id="PF00144"/>
    </source>
</evidence>
<sequence length="727" mass="77698">MYTHSAGGKFLILFSFDSTAGRWDNFFEAQGKSRERMNAAMWKKRLSALALTAVMAVSISAPALAAETEAPATRDESAAMAAQYAAQYGGAVSVQYAVWQDGEITVSGHAGVYSKSENRVLLDTDLYGIGSVSKMYVTAAVMQLVEQGKINLDAPVTKYLPEFKMADERYKDITVRMLLNHSSGLMSATHNMLLFADDDRSATENLLETLSTQRLAADPGAYSTYCNTGFTLAELVVEAVSGKTFPEYLHEAILAPNSLENTFTPQDEFDTSRLVKTYLGEDPRALPQDCLGTVGTGGIYANAADLAAFGGLLCSDELLTSASLDAMAAPEYSNGIWPDDADDSLAFGLGWDTVSLAPFGYNDIQALAKGGDTQYYHAALVVLPEYDMAAAVLTSGGVSTYNQMAASRMLIDALAEQGVAVDETVPTLPAATPSQTMPAELMDYSGYYASTLQQFKVDISADGVLTLQSLTVPSAPAQTFYYFDDGSFRDQTGTAAMVKPVVEKNGQTYLWQKAYAFLLGLTVLPTSNYVGQKVEPAQLTEDVQAAWDKWNTTSVLPLNEKYSSQVWLSLGSAAVTELPEYIPGYVGAQKIVDANHTQFAVQVPGNAGRDGSDVTVWEEDGHVWMSAQGLLYADASIAQPIYCGAGAYSTVQPDGYARWYTVGSAAGLTIQVEIEGNGGFYVYDGTGSLAASSVVWGDSTVTLPENGVIAFAGDAGARFHISVVSAE</sequence>
<dbReference type="PANTHER" id="PTHR46825:SF11">
    <property type="entry name" value="PENICILLIN-BINDING PROTEIN 4"/>
    <property type="match status" value="1"/>
</dbReference>
<dbReference type="eggNOG" id="COG1680">
    <property type="taxonomic scope" value="Bacteria"/>
</dbReference>
<reference evidence="4 5" key="1">
    <citation type="submission" date="2007-04" db="EMBL/GenBank/DDBJ databases">
        <authorList>
            <person name="Fulton L."/>
            <person name="Clifton S."/>
            <person name="Fulton B."/>
            <person name="Xu J."/>
            <person name="Minx P."/>
            <person name="Pepin K.H."/>
            <person name="Johnson M."/>
            <person name="Thiruvilangam P."/>
            <person name="Bhonagiri V."/>
            <person name="Nash W.E."/>
            <person name="Mardis E.R."/>
            <person name="Wilson R.K."/>
        </authorList>
    </citation>
    <scope>NUCLEOTIDE SEQUENCE [LARGE SCALE GENOMIC DNA]</scope>
    <source>
        <strain evidence="4 5">ATCC 29799</strain>
    </source>
</reference>
<keyword evidence="2" id="KW-0472">Membrane</keyword>
<organism evidence="4 5">
    <name type="scientific">Pseudoflavonifractor capillosus ATCC 29799</name>
    <dbReference type="NCBI Taxonomy" id="411467"/>
    <lineage>
        <taxon>Bacteria</taxon>
        <taxon>Bacillati</taxon>
        <taxon>Bacillota</taxon>
        <taxon>Clostridia</taxon>
        <taxon>Eubacteriales</taxon>
        <taxon>Oscillospiraceae</taxon>
        <taxon>Pseudoflavonifractor</taxon>
    </lineage>
</organism>
<evidence type="ECO:0000256" key="1">
    <source>
        <dbReference type="ARBA" id="ARBA00004370"/>
    </source>
</evidence>
<evidence type="ECO:0000313" key="5">
    <source>
        <dbReference type="Proteomes" id="UP000003639"/>
    </source>
</evidence>
<dbReference type="AlphaFoldDB" id="A6NX15"/>
<reference evidence="4 5" key="2">
    <citation type="submission" date="2007-06" db="EMBL/GenBank/DDBJ databases">
        <title>Draft genome sequence of Pseudoflavonifractor capillosus ATCC 29799.</title>
        <authorList>
            <person name="Sudarsanam P."/>
            <person name="Ley R."/>
            <person name="Guruge J."/>
            <person name="Turnbaugh P.J."/>
            <person name="Mahowald M."/>
            <person name="Liep D."/>
            <person name="Gordon J."/>
        </authorList>
    </citation>
    <scope>NUCLEOTIDE SEQUENCE [LARGE SCALE GENOMIC DNA]</scope>
    <source>
        <strain evidence="4 5">ATCC 29799</strain>
    </source>
</reference>
<feature type="domain" description="Beta-lactamase-related" evidence="3">
    <location>
        <begin position="84"/>
        <end position="404"/>
    </location>
</feature>
<gene>
    <name evidence="4" type="ORF">BACCAP_02761</name>
</gene>
<comment type="caution">
    <text evidence="4">The sequence shown here is derived from an EMBL/GenBank/DDBJ whole genome shotgun (WGS) entry which is preliminary data.</text>
</comment>